<accession>A0ACB7ERZ0</accession>
<dbReference type="Proteomes" id="UP000805704">
    <property type="component" value="Chromosome 24"/>
</dbReference>
<keyword evidence="2" id="KW-1185">Reference proteome</keyword>
<organism evidence="1 2">
    <name type="scientific">Nibea albiflora</name>
    <name type="common">Yellow drum</name>
    <name type="synonym">Corvina albiflora</name>
    <dbReference type="NCBI Taxonomy" id="240163"/>
    <lineage>
        <taxon>Eukaryota</taxon>
        <taxon>Metazoa</taxon>
        <taxon>Chordata</taxon>
        <taxon>Craniata</taxon>
        <taxon>Vertebrata</taxon>
        <taxon>Euteleostomi</taxon>
        <taxon>Actinopterygii</taxon>
        <taxon>Neopterygii</taxon>
        <taxon>Teleostei</taxon>
        <taxon>Neoteleostei</taxon>
        <taxon>Acanthomorphata</taxon>
        <taxon>Eupercaria</taxon>
        <taxon>Sciaenidae</taxon>
        <taxon>Nibea</taxon>
    </lineage>
</organism>
<protein>
    <submittedName>
        <fullName evidence="1">Uncharacterized protein</fullName>
    </submittedName>
</protein>
<proteinExistence type="predicted"/>
<dbReference type="EMBL" id="CM024812">
    <property type="protein sequence ID" value="KAG8004606.1"/>
    <property type="molecule type" value="Genomic_DNA"/>
</dbReference>
<reference evidence="1" key="1">
    <citation type="submission" date="2020-04" db="EMBL/GenBank/DDBJ databases">
        <title>A chromosome-scale assembly and high-density genetic map of the yellow drum (Nibea albiflora) genome.</title>
        <authorList>
            <person name="Xu D."/>
            <person name="Zhang W."/>
            <person name="Chen R."/>
            <person name="Tan P."/>
            <person name="Wang L."/>
            <person name="Song H."/>
            <person name="Tian L."/>
            <person name="Zhu Q."/>
            <person name="Wang B."/>
        </authorList>
    </citation>
    <scope>NUCLEOTIDE SEQUENCE</scope>
    <source>
        <strain evidence="1">ZJHYS-2018</strain>
    </source>
</reference>
<comment type="caution">
    <text evidence="1">The sequence shown here is derived from an EMBL/GenBank/DDBJ whole genome shotgun (WGS) entry which is preliminary data.</text>
</comment>
<name>A0ACB7ERZ0_NIBAL</name>
<sequence>MTCIQPVRYRTSRSEIQKYELTYVWLCHSIFPENFLCKTCLRVVRECRLIRRHVNRQPEVFHSIASVVNSSSRSVCELWAAPGLHMLSKHVESERYGRELQRLELFH</sequence>
<gene>
    <name evidence="1" type="ORF">GBF38_008930</name>
</gene>
<evidence type="ECO:0000313" key="2">
    <source>
        <dbReference type="Proteomes" id="UP000805704"/>
    </source>
</evidence>
<evidence type="ECO:0000313" key="1">
    <source>
        <dbReference type="EMBL" id="KAG8004606.1"/>
    </source>
</evidence>